<dbReference type="EMBL" id="JACGWO010000007">
    <property type="protein sequence ID" value="KAK4423426.1"/>
    <property type="molecule type" value="Genomic_DNA"/>
</dbReference>
<dbReference type="Proteomes" id="UP001293254">
    <property type="component" value="Unassembled WGS sequence"/>
</dbReference>
<comment type="caution">
    <text evidence="2">The sequence shown here is derived from an EMBL/GenBank/DDBJ whole genome shotgun (WGS) entry which is preliminary data.</text>
</comment>
<feature type="region of interest" description="Disordered" evidence="1">
    <location>
        <begin position="60"/>
        <end position="159"/>
    </location>
</feature>
<accession>A0AAE2CIH9</accession>
<name>A0AAE2CIH9_9LAMI</name>
<protein>
    <submittedName>
        <fullName evidence="2">Uncharacterized protein</fullName>
    </submittedName>
</protein>
<keyword evidence="3" id="KW-1185">Reference proteome</keyword>
<feature type="compositionally biased region" description="Polar residues" evidence="1">
    <location>
        <begin position="60"/>
        <end position="69"/>
    </location>
</feature>
<proteinExistence type="predicted"/>
<sequence>MRKEFVEIKRGGLDFHVTTAGREHNYGQSHLVDDHILQQSFGQESGLSHEQSFGLHQHTGSEIATQPNKITVKKKTQSSATQAFRIPRSSATSQPTNPTLYPPRPPVPATTGVCTRAGARLQHQVPPAPQPLPTKRPPLPRKKTTNTTSPSPPNFLHPGPGRVNIRHPISFAQDHPPITIEERAKLAAEHGFPVLKKDGRKFVTLSNLFAAVKAISLKDKGKKKA</sequence>
<dbReference type="AlphaFoldDB" id="A0AAE2CIH9"/>
<reference evidence="2" key="1">
    <citation type="submission" date="2020-06" db="EMBL/GenBank/DDBJ databases">
        <authorList>
            <person name="Li T."/>
            <person name="Hu X."/>
            <person name="Zhang T."/>
            <person name="Song X."/>
            <person name="Zhang H."/>
            <person name="Dai N."/>
            <person name="Sheng W."/>
            <person name="Hou X."/>
            <person name="Wei L."/>
        </authorList>
    </citation>
    <scope>NUCLEOTIDE SEQUENCE</scope>
    <source>
        <strain evidence="2">3651</strain>
        <tissue evidence="2">Leaf</tissue>
    </source>
</reference>
<feature type="compositionally biased region" description="Pro residues" evidence="1">
    <location>
        <begin position="126"/>
        <end position="137"/>
    </location>
</feature>
<organism evidence="2 3">
    <name type="scientific">Sesamum alatum</name>
    <dbReference type="NCBI Taxonomy" id="300844"/>
    <lineage>
        <taxon>Eukaryota</taxon>
        <taxon>Viridiplantae</taxon>
        <taxon>Streptophyta</taxon>
        <taxon>Embryophyta</taxon>
        <taxon>Tracheophyta</taxon>
        <taxon>Spermatophyta</taxon>
        <taxon>Magnoliopsida</taxon>
        <taxon>eudicotyledons</taxon>
        <taxon>Gunneridae</taxon>
        <taxon>Pentapetalae</taxon>
        <taxon>asterids</taxon>
        <taxon>lamiids</taxon>
        <taxon>Lamiales</taxon>
        <taxon>Pedaliaceae</taxon>
        <taxon>Sesamum</taxon>
    </lineage>
</organism>
<evidence type="ECO:0000256" key="1">
    <source>
        <dbReference type="SAM" id="MobiDB-lite"/>
    </source>
</evidence>
<reference evidence="2" key="2">
    <citation type="journal article" date="2024" name="Plant">
        <title>Genomic evolution and insights into agronomic trait innovations of Sesamum species.</title>
        <authorList>
            <person name="Miao H."/>
            <person name="Wang L."/>
            <person name="Qu L."/>
            <person name="Liu H."/>
            <person name="Sun Y."/>
            <person name="Le M."/>
            <person name="Wang Q."/>
            <person name="Wei S."/>
            <person name="Zheng Y."/>
            <person name="Lin W."/>
            <person name="Duan Y."/>
            <person name="Cao H."/>
            <person name="Xiong S."/>
            <person name="Wang X."/>
            <person name="Wei L."/>
            <person name="Li C."/>
            <person name="Ma Q."/>
            <person name="Ju M."/>
            <person name="Zhao R."/>
            <person name="Li G."/>
            <person name="Mu C."/>
            <person name="Tian Q."/>
            <person name="Mei H."/>
            <person name="Zhang T."/>
            <person name="Gao T."/>
            <person name="Zhang H."/>
        </authorList>
    </citation>
    <scope>NUCLEOTIDE SEQUENCE</scope>
    <source>
        <strain evidence="2">3651</strain>
    </source>
</reference>
<evidence type="ECO:0000313" key="2">
    <source>
        <dbReference type="EMBL" id="KAK4423426.1"/>
    </source>
</evidence>
<gene>
    <name evidence="2" type="ORF">Salat_1925400</name>
</gene>
<evidence type="ECO:0000313" key="3">
    <source>
        <dbReference type="Proteomes" id="UP001293254"/>
    </source>
</evidence>